<accession>A0A0H4TNS4</accession>
<reference evidence="1" key="1">
    <citation type="journal article" date="2015" name="ISME J.">
        <title>Aquifer environment selects for microbial species cohorts in sediment and groundwater.</title>
        <authorList>
            <person name="Hug L.A."/>
            <person name="Thomas B.C."/>
            <person name="Brown C.T."/>
            <person name="Frischkorn K.R."/>
            <person name="Williams K.H."/>
            <person name="Tringe S.G."/>
            <person name="Banfield J.F."/>
        </authorList>
    </citation>
    <scope>NUCLEOTIDE SEQUENCE</scope>
</reference>
<protein>
    <submittedName>
        <fullName evidence="1">Uncharacterized protein</fullName>
    </submittedName>
</protein>
<name>A0A0H4TNS4_9BACT</name>
<proteinExistence type="predicted"/>
<evidence type="ECO:0000313" key="1">
    <source>
        <dbReference type="EMBL" id="AKQ02324.1"/>
    </source>
</evidence>
<sequence length="101" mass="11809">MSREILTGRPLYRKIIENIVNGSDSPDIDIDAFEYHVQHTFNSLMFHIRFQRQEGEKPNEEDVNLLKGLLSAVPKVLDYFSEDRQKDLKNFLISEGIIKDE</sequence>
<dbReference type="EMBL" id="KT006999">
    <property type="protein sequence ID" value="AKQ02324.1"/>
    <property type="molecule type" value="Genomic_DNA"/>
</dbReference>
<organism evidence="1">
    <name type="scientific">uncultured Microgenomates bacterium Rifle_16ft_4_minimus_37633</name>
    <dbReference type="NCBI Taxonomy" id="1665114"/>
    <lineage>
        <taxon>Bacteria</taxon>
        <taxon>Candidatus Microgenomatota</taxon>
        <taxon>environmental samples</taxon>
    </lineage>
</organism>
<dbReference type="AlphaFoldDB" id="A0A0H4TNS4"/>